<accession>A0A2H1V2P9</accession>
<sequence>MVYDAIPVDLQVSKDGGDYLPSGEPSARLPAYNKKSDDVIEGPELVLKKTPYSSIVICGGATSMEAQPVKFCGAVRAGHAARLVAQLCGHQDDRKEHYSWQYGRP</sequence>
<gene>
    <name evidence="1" type="ORF">SFRICE_029698</name>
</gene>
<evidence type="ECO:0000313" key="1">
    <source>
        <dbReference type="EMBL" id="SOQ34544.1"/>
    </source>
</evidence>
<name>A0A2H1V2P9_SPOFR</name>
<proteinExistence type="predicted"/>
<dbReference type="AlphaFoldDB" id="A0A2H1V2P9"/>
<dbReference type="EMBL" id="ODYU01000182">
    <property type="protein sequence ID" value="SOQ34544.1"/>
    <property type="molecule type" value="Genomic_DNA"/>
</dbReference>
<protein>
    <submittedName>
        <fullName evidence="1">SFRICE_029698</fullName>
    </submittedName>
</protein>
<organism evidence="1">
    <name type="scientific">Spodoptera frugiperda</name>
    <name type="common">Fall armyworm</name>
    <dbReference type="NCBI Taxonomy" id="7108"/>
    <lineage>
        <taxon>Eukaryota</taxon>
        <taxon>Metazoa</taxon>
        <taxon>Ecdysozoa</taxon>
        <taxon>Arthropoda</taxon>
        <taxon>Hexapoda</taxon>
        <taxon>Insecta</taxon>
        <taxon>Pterygota</taxon>
        <taxon>Neoptera</taxon>
        <taxon>Endopterygota</taxon>
        <taxon>Lepidoptera</taxon>
        <taxon>Glossata</taxon>
        <taxon>Ditrysia</taxon>
        <taxon>Noctuoidea</taxon>
        <taxon>Noctuidae</taxon>
        <taxon>Amphipyrinae</taxon>
        <taxon>Spodoptera</taxon>
    </lineage>
</organism>
<reference evidence="1" key="1">
    <citation type="submission" date="2016-07" db="EMBL/GenBank/DDBJ databases">
        <authorList>
            <person name="Bretaudeau A."/>
        </authorList>
    </citation>
    <scope>NUCLEOTIDE SEQUENCE</scope>
    <source>
        <strain evidence="1">Rice</strain>
        <tissue evidence="1">Whole body</tissue>
    </source>
</reference>